<proteinExistence type="predicted"/>
<sequence length="79" mass="8428">MPFLTAFVKRRTNSDGATLRVVAKIKYRSALQKEIQAWSDASGGKVSHRGRPGGCPGAVLIEDATPPTSISWSRTAISA</sequence>
<evidence type="ECO:0000313" key="3">
    <source>
        <dbReference type="Proteomes" id="UP000233249"/>
    </source>
</evidence>
<feature type="region of interest" description="Disordered" evidence="1">
    <location>
        <begin position="41"/>
        <end position="60"/>
    </location>
</feature>
<gene>
    <name evidence="2" type="ORF">CXB45_10915</name>
</gene>
<protein>
    <submittedName>
        <fullName evidence="2">Uncharacterized protein</fullName>
    </submittedName>
</protein>
<organism evidence="2 3">
    <name type="scientific">Corynebacterium mastitidis</name>
    <dbReference type="NCBI Taxonomy" id="161890"/>
    <lineage>
        <taxon>Bacteria</taxon>
        <taxon>Bacillati</taxon>
        <taxon>Actinomycetota</taxon>
        <taxon>Actinomycetes</taxon>
        <taxon>Mycobacteriales</taxon>
        <taxon>Corynebacteriaceae</taxon>
        <taxon>Corynebacterium</taxon>
    </lineage>
</organism>
<dbReference type="Proteomes" id="UP000233249">
    <property type="component" value="Unassembled WGS sequence"/>
</dbReference>
<reference evidence="2 3" key="1">
    <citation type="submission" date="2017-12" db="EMBL/GenBank/DDBJ databases">
        <title>Corynebacterium mastitidis 16-1433 Genome.</title>
        <authorList>
            <person name="Gulvik C.A."/>
        </authorList>
    </citation>
    <scope>NUCLEOTIDE SEQUENCE [LARGE SCALE GENOMIC DNA]</scope>
    <source>
        <strain evidence="2 3">16-1433</strain>
    </source>
</reference>
<evidence type="ECO:0000256" key="1">
    <source>
        <dbReference type="SAM" id="MobiDB-lite"/>
    </source>
</evidence>
<accession>A0A2N0X4R1</accession>
<dbReference type="AlphaFoldDB" id="A0A2N0X4R1"/>
<evidence type="ECO:0000313" key="2">
    <source>
        <dbReference type="EMBL" id="PKF67693.1"/>
    </source>
</evidence>
<name>A0A2N0X4R1_9CORY</name>
<comment type="caution">
    <text evidence="2">The sequence shown here is derived from an EMBL/GenBank/DDBJ whole genome shotgun (WGS) entry which is preliminary data.</text>
</comment>
<dbReference type="EMBL" id="PJAF01000053">
    <property type="protein sequence ID" value="PKF67693.1"/>
    <property type="molecule type" value="Genomic_DNA"/>
</dbReference>